<dbReference type="PROSITE" id="PS51463">
    <property type="entry name" value="P_GLUCOSE_ISOMERASE_3"/>
    <property type="match status" value="1"/>
</dbReference>
<dbReference type="EC" id="5.3.1.9" evidence="4"/>
<comment type="similarity">
    <text evidence="4 5">Belongs to the GPI family.</text>
</comment>
<dbReference type="STRING" id="1192197.JBW_00697"/>
<evidence type="ECO:0000313" key="7">
    <source>
        <dbReference type="Proteomes" id="UP000005361"/>
    </source>
</evidence>
<dbReference type="EMBL" id="CP010978">
    <property type="protein sequence ID" value="AJQ26049.1"/>
    <property type="molecule type" value="Genomic_DNA"/>
</dbReference>
<reference evidence="7" key="2">
    <citation type="submission" date="2015-02" db="EMBL/GenBank/DDBJ databases">
        <title>Complete Genome Sequence of Pelosinus fermentans JBW45.</title>
        <authorList>
            <person name="De Leon K.B."/>
            <person name="Utturkar S.M."/>
            <person name="Camilleri L.B."/>
            <person name="Arkin A.P."/>
            <person name="Fields M.W."/>
            <person name="Brown S.D."/>
            <person name="Wall J.D."/>
        </authorList>
    </citation>
    <scope>NUCLEOTIDE SEQUENCE [LARGE SCALE GENOMIC DNA]</scope>
    <source>
        <strain evidence="7">JBW45</strain>
    </source>
</reference>
<dbReference type="Proteomes" id="UP000005361">
    <property type="component" value="Chromosome"/>
</dbReference>
<protein>
    <recommendedName>
        <fullName evidence="4">Glucose-6-phosphate isomerase</fullName>
        <shortName evidence="4">GPI</shortName>
        <ecNumber evidence="4">5.3.1.9</ecNumber>
    </recommendedName>
    <alternativeName>
        <fullName evidence="4">Phosphoglucose isomerase</fullName>
        <shortName evidence="4">PGI</shortName>
    </alternativeName>
    <alternativeName>
        <fullName evidence="4">Phosphohexose isomerase</fullName>
        <shortName evidence="4">PHI</shortName>
    </alternativeName>
</protein>
<feature type="active site" evidence="4">
    <location>
        <position position="479"/>
    </location>
</feature>
<dbReference type="GO" id="GO:0006094">
    <property type="term" value="P:gluconeogenesis"/>
    <property type="evidence" value="ECO:0007669"/>
    <property type="project" value="UniProtKB-UniRule"/>
</dbReference>
<dbReference type="UniPathway" id="UPA00109">
    <property type="reaction ID" value="UER00181"/>
</dbReference>
<dbReference type="PRINTS" id="PR00662">
    <property type="entry name" value="G6PISOMERASE"/>
</dbReference>
<dbReference type="GO" id="GO:0048029">
    <property type="term" value="F:monosaccharide binding"/>
    <property type="evidence" value="ECO:0007669"/>
    <property type="project" value="TreeGrafter"/>
</dbReference>
<evidence type="ECO:0000256" key="2">
    <source>
        <dbReference type="ARBA" id="ARBA00023152"/>
    </source>
</evidence>
<gene>
    <name evidence="4" type="primary">pgi</name>
    <name evidence="6" type="ORF">JBW_00697</name>
</gene>
<proteinExistence type="inferred from homology"/>
<keyword evidence="1 4" id="KW-0312">Gluconeogenesis</keyword>
<dbReference type="CDD" id="cd05016">
    <property type="entry name" value="SIS_PGI_2"/>
    <property type="match status" value="1"/>
</dbReference>
<dbReference type="GO" id="GO:0006096">
    <property type="term" value="P:glycolytic process"/>
    <property type="evidence" value="ECO:0007669"/>
    <property type="project" value="UniProtKB-UniRule"/>
</dbReference>
<dbReference type="KEGG" id="pft:JBW_00697"/>
<dbReference type="InterPro" id="IPR046348">
    <property type="entry name" value="SIS_dom_sf"/>
</dbReference>
<keyword evidence="4" id="KW-0963">Cytoplasm</keyword>
<organism evidence="6 7">
    <name type="scientific">Pelosinus fermentans JBW45</name>
    <dbReference type="NCBI Taxonomy" id="1192197"/>
    <lineage>
        <taxon>Bacteria</taxon>
        <taxon>Bacillati</taxon>
        <taxon>Bacillota</taxon>
        <taxon>Negativicutes</taxon>
        <taxon>Selenomonadales</taxon>
        <taxon>Sporomusaceae</taxon>
        <taxon>Pelosinus</taxon>
    </lineage>
</organism>
<evidence type="ECO:0000256" key="4">
    <source>
        <dbReference type="HAMAP-Rule" id="MF_00473"/>
    </source>
</evidence>
<dbReference type="GO" id="GO:0004347">
    <property type="term" value="F:glucose-6-phosphate isomerase activity"/>
    <property type="evidence" value="ECO:0007669"/>
    <property type="project" value="UniProtKB-UniRule"/>
</dbReference>
<dbReference type="OrthoDB" id="140919at2"/>
<keyword evidence="2 4" id="KW-0324">Glycolysis</keyword>
<dbReference type="AlphaFoldDB" id="I8TS44"/>
<dbReference type="Gene3D" id="3.40.50.10490">
    <property type="entry name" value="Glucose-6-phosphate isomerase like protein, domain 1"/>
    <property type="match status" value="2"/>
</dbReference>
<evidence type="ECO:0000256" key="3">
    <source>
        <dbReference type="ARBA" id="ARBA00023235"/>
    </source>
</evidence>
<comment type="function">
    <text evidence="4">Catalyzes the reversible isomerization of glucose-6-phosphate to fructose-6-phosphate.</text>
</comment>
<dbReference type="Pfam" id="PF00342">
    <property type="entry name" value="PGI"/>
    <property type="match status" value="1"/>
</dbReference>
<sequence length="491" mass="53569">MGSKEENCLTLASGFSFDYGNLYGAGKVTASDVEALAEKLAAAQKAVETMRATGEVRGHLSKDGTPERVLFTQLPYVAEGNLNSPASIARLKEFGSSLKNTVDAVVTFGIGGSYLGNKVLFDVHCGEFWNAKSVKERNGYPKLYFNGNNIDARRTADMVEHLITEARLKAVHGQPNTYKVVLVVISKSGGTLDTMSTFMVMYDALKQQEPLLNIEVVAVTDPAKGEKATLLGKLAEEQGWPTFSVPDGVGGRFSIFSEVGLVTAACIGMDIDAFLSGAQAMDQVCQTSDIYKNPAKLNAALKFIAAEKYGRDIEVFMPYADYLKSVAEWYVQLLAESLGKRTSREGAEVFYGRTPIVAVGTTDMHAQTQQHQDGKKDKVVQFVKVTKWEQDAMIPDVFPTVSKLSEISSIYLSQALDVAREANAEALINDERFNATLILPSLNAYHLGELLYMLALSVAYEGELANVDAFDQPGVEAYKRLMGPRLKALKK</sequence>
<dbReference type="GO" id="GO:0097367">
    <property type="term" value="F:carbohydrate derivative binding"/>
    <property type="evidence" value="ECO:0007669"/>
    <property type="project" value="InterPro"/>
</dbReference>
<evidence type="ECO:0000256" key="1">
    <source>
        <dbReference type="ARBA" id="ARBA00022432"/>
    </source>
</evidence>
<dbReference type="HAMAP" id="MF_00473">
    <property type="entry name" value="G6P_isomerase"/>
    <property type="match status" value="1"/>
</dbReference>
<dbReference type="UniPathway" id="UPA00138"/>
<dbReference type="GO" id="GO:0051156">
    <property type="term" value="P:glucose 6-phosphate metabolic process"/>
    <property type="evidence" value="ECO:0007669"/>
    <property type="project" value="TreeGrafter"/>
</dbReference>
<comment type="catalytic activity">
    <reaction evidence="4 5">
        <text>alpha-D-glucose 6-phosphate = beta-D-fructose 6-phosphate</text>
        <dbReference type="Rhea" id="RHEA:11816"/>
        <dbReference type="ChEBI" id="CHEBI:57634"/>
        <dbReference type="ChEBI" id="CHEBI:58225"/>
        <dbReference type="EC" id="5.3.1.9"/>
    </reaction>
</comment>
<dbReference type="GO" id="GO:0005829">
    <property type="term" value="C:cytosol"/>
    <property type="evidence" value="ECO:0007669"/>
    <property type="project" value="TreeGrafter"/>
</dbReference>
<feature type="active site" evidence="4">
    <location>
        <position position="365"/>
    </location>
</feature>
<dbReference type="RefSeq" id="WP_007959125.1">
    <property type="nucleotide sequence ID" value="NZ_CP010978.1"/>
</dbReference>
<comment type="subcellular location">
    <subcellularLocation>
        <location evidence="4">Cytoplasm</location>
    </subcellularLocation>
</comment>
<accession>I8TS44</accession>
<evidence type="ECO:0000313" key="6">
    <source>
        <dbReference type="EMBL" id="AJQ26049.1"/>
    </source>
</evidence>
<dbReference type="InterPro" id="IPR035482">
    <property type="entry name" value="SIS_PGI_2"/>
</dbReference>
<dbReference type="SUPFAM" id="SSF53697">
    <property type="entry name" value="SIS domain"/>
    <property type="match status" value="1"/>
</dbReference>
<reference evidence="6 7" key="1">
    <citation type="journal article" date="2015" name="Genome Announc.">
        <title>Complete Genome Sequence of Pelosinus fermentans JBW45, a Member of a Remarkably Competitive Group of Negativicutes in the Firmicutes Phylum.</title>
        <authorList>
            <person name="De Leon K.B."/>
            <person name="Utturkar S.M."/>
            <person name="Camilleri L.B."/>
            <person name="Elias D.A."/>
            <person name="Arkin A.P."/>
            <person name="Fields M.W."/>
            <person name="Brown S.D."/>
            <person name="Wall J.D."/>
        </authorList>
    </citation>
    <scope>NUCLEOTIDE SEQUENCE [LARGE SCALE GENOMIC DNA]</scope>
    <source>
        <strain evidence="6 7">JBW45</strain>
    </source>
</reference>
<evidence type="ECO:0000256" key="5">
    <source>
        <dbReference type="RuleBase" id="RU000612"/>
    </source>
</evidence>
<comment type="pathway">
    <text evidence="4 5">Carbohydrate degradation; glycolysis; D-glyceraldehyde 3-phosphate and glycerone phosphate from D-glucose: step 2/4.</text>
</comment>
<dbReference type="PANTHER" id="PTHR11469">
    <property type="entry name" value="GLUCOSE-6-PHOSPHATE ISOMERASE"/>
    <property type="match status" value="1"/>
</dbReference>
<dbReference type="PANTHER" id="PTHR11469:SF1">
    <property type="entry name" value="GLUCOSE-6-PHOSPHATE ISOMERASE"/>
    <property type="match status" value="1"/>
</dbReference>
<keyword evidence="3 4" id="KW-0413">Isomerase</keyword>
<name>I8TS44_9FIRM</name>
<dbReference type="HOGENOM" id="CLU_037303_1_0_9"/>
<dbReference type="InterPro" id="IPR001672">
    <property type="entry name" value="G6P_Isomerase"/>
</dbReference>
<comment type="pathway">
    <text evidence="4">Carbohydrate biosynthesis; gluconeogenesis.</text>
</comment>
<feature type="active site" description="Proton donor" evidence="4">
    <location>
        <position position="336"/>
    </location>
</feature>